<dbReference type="Proteomes" id="UP001500363">
    <property type="component" value="Unassembled WGS sequence"/>
</dbReference>
<keyword evidence="3" id="KW-1185">Reference proteome</keyword>
<evidence type="ECO:0000313" key="2">
    <source>
        <dbReference type="EMBL" id="GAA1533779.1"/>
    </source>
</evidence>
<evidence type="ECO:0000313" key="3">
    <source>
        <dbReference type="Proteomes" id="UP001500363"/>
    </source>
</evidence>
<protein>
    <recommendedName>
        <fullName evidence="1">VOC domain-containing protein</fullName>
    </recommendedName>
</protein>
<reference evidence="3" key="1">
    <citation type="journal article" date="2019" name="Int. J. Syst. Evol. Microbiol.">
        <title>The Global Catalogue of Microorganisms (GCM) 10K type strain sequencing project: providing services to taxonomists for standard genome sequencing and annotation.</title>
        <authorList>
            <consortium name="The Broad Institute Genomics Platform"/>
            <consortium name="The Broad Institute Genome Sequencing Center for Infectious Disease"/>
            <person name="Wu L."/>
            <person name="Ma J."/>
        </authorList>
    </citation>
    <scope>NUCLEOTIDE SEQUENCE [LARGE SCALE GENOMIC DNA]</scope>
    <source>
        <strain evidence="3">JCM 14303</strain>
    </source>
</reference>
<feature type="domain" description="VOC" evidence="1">
    <location>
        <begin position="1"/>
        <end position="148"/>
    </location>
</feature>
<dbReference type="Pfam" id="PF00903">
    <property type="entry name" value="Glyoxalase"/>
    <property type="match status" value="1"/>
</dbReference>
<dbReference type="InterPro" id="IPR029068">
    <property type="entry name" value="Glyas_Bleomycin-R_OHBP_Dase"/>
</dbReference>
<organism evidence="2 3">
    <name type="scientific">Kribbella lupini</name>
    <dbReference type="NCBI Taxonomy" id="291602"/>
    <lineage>
        <taxon>Bacteria</taxon>
        <taxon>Bacillati</taxon>
        <taxon>Actinomycetota</taxon>
        <taxon>Actinomycetes</taxon>
        <taxon>Propionibacteriales</taxon>
        <taxon>Kribbellaceae</taxon>
        <taxon>Kribbella</taxon>
    </lineage>
</organism>
<dbReference type="SUPFAM" id="SSF54593">
    <property type="entry name" value="Glyoxalase/Bleomycin resistance protein/Dihydroxybiphenyl dioxygenase"/>
    <property type="match status" value="1"/>
</dbReference>
<proteinExistence type="predicted"/>
<sequence length="148" mass="15471">MDALYPRLLVDDFPATVEFYRGVLDELFGIQPVKVIPEAAYANWDLGGETALVLFGRAGLNAALGLEAEGPAASSASNAAASATTAAASSTSMMLVFKVGDVDTAARIVEKHGATPVAAAQDRPQWGPNLRTAHLRAPDGTLLELQSY</sequence>
<name>A0ABP4LXY7_9ACTN</name>
<dbReference type="EMBL" id="BAAANC010000002">
    <property type="protein sequence ID" value="GAA1533779.1"/>
    <property type="molecule type" value="Genomic_DNA"/>
</dbReference>
<dbReference type="InterPro" id="IPR037523">
    <property type="entry name" value="VOC_core"/>
</dbReference>
<dbReference type="PROSITE" id="PS51819">
    <property type="entry name" value="VOC"/>
    <property type="match status" value="1"/>
</dbReference>
<evidence type="ECO:0000259" key="1">
    <source>
        <dbReference type="PROSITE" id="PS51819"/>
    </source>
</evidence>
<dbReference type="InterPro" id="IPR004360">
    <property type="entry name" value="Glyas_Fos-R_dOase_dom"/>
</dbReference>
<gene>
    <name evidence="2" type="ORF">GCM10009741_40100</name>
</gene>
<dbReference type="RefSeq" id="WP_344176093.1">
    <property type="nucleotide sequence ID" value="NZ_BAAANC010000002.1"/>
</dbReference>
<comment type="caution">
    <text evidence="2">The sequence shown here is derived from an EMBL/GenBank/DDBJ whole genome shotgun (WGS) entry which is preliminary data.</text>
</comment>
<accession>A0ABP4LXY7</accession>
<dbReference type="Gene3D" id="3.10.180.10">
    <property type="entry name" value="2,3-Dihydroxybiphenyl 1,2-Dioxygenase, domain 1"/>
    <property type="match status" value="1"/>
</dbReference>